<comment type="similarity">
    <text evidence="15">Belongs to the cyclic nucleotide phosphodiesterase family. PDE3 subfamily.</text>
</comment>
<evidence type="ECO:0000256" key="2">
    <source>
        <dbReference type="ARBA" id="ARBA00001946"/>
    </source>
</evidence>
<comment type="cofactor">
    <cofactor evidence="1">
        <name>Mn(2+)</name>
        <dbReference type="ChEBI" id="CHEBI:29035"/>
    </cofactor>
</comment>
<evidence type="ECO:0000256" key="13">
    <source>
        <dbReference type="ARBA" id="ARBA00033684"/>
    </source>
</evidence>
<comment type="cofactor">
    <cofactor evidence="16">
        <name>a divalent metal cation</name>
        <dbReference type="ChEBI" id="CHEBI:60240"/>
    </cofactor>
    <text evidence="16">Binds 2 divalent metal cations per subunit. Site 1 may preferentially bind zinc ions, while site 2 has a preference for magnesium and/or manganese ions.</text>
</comment>
<comment type="cofactor">
    <cofactor evidence="2">
        <name>Mg(2+)</name>
        <dbReference type="ChEBI" id="CHEBI:18420"/>
    </cofactor>
</comment>
<feature type="region of interest" description="Disordered" evidence="17">
    <location>
        <begin position="86"/>
        <end position="204"/>
    </location>
</feature>
<comment type="subcellular location">
    <subcellularLocation>
        <location evidence="3">Membrane</location>
        <topology evidence="3">Multi-pass membrane protein</topology>
    </subcellularLocation>
</comment>
<evidence type="ECO:0000256" key="9">
    <source>
        <dbReference type="ARBA" id="ARBA00022989"/>
    </source>
</evidence>
<dbReference type="InterPro" id="IPR003607">
    <property type="entry name" value="HD/PDEase_dom"/>
</dbReference>
<evidence type="ECO:0000256" key="12">
    <source>
        <dbReference type="ARBA" id="ARBA00033675"/>
    </source>
</evidence>
<feature type="compositionally biased region" description="Low complexity" evidence="17">
    <location>
        <begin position="185"/>
        <end position="199"/>
    </location>
</feature>
<dbReference type="Pfam" id="PF00233">
    <property type="entry name" value="PDEase_I"/>
    <property type="match status" value="1"/>
</dbReference>
<evidence type="ECO:0000256" key="1">
    <source>
        <dbReference type="ARBA" id="ARBA00001936"/>
    </source>
</evidence>
<dbReference type="PANTHER" id="PTHR11347">
    <property type="entry name" value="CYCLIC NUCLEOTIDE PHOSPHODIESTERASE"/>
    <property type="match status" value="1"/>
</dbReference>
<feature type="compositionally biased region" description="Polar residues" evidence="17">
    <location>
        <begin position="143"/>
        <end position="175"/>
    </location>
</feature>
<keyword evidence="4" id="KW-0140">cGMP</keyword>
<dbReference type="FunFam" id="1.10.1300.10:FF:000008">
    <property type="entry name" value="Phosphodiesterase"/>
    <property type="match status" value="1"/>
</dbReference>
<dbReference type="EC" id="3.1.4.-" evidence="16"/>
<dbReference type="CTD" id="5140"/>
<dbReference type="Gene3D" id="1.10.1300.10">
    <property type="entry name" value="3'5'-cyclic nucleotide phosphodiesterase, catalytic domain"/>
    <property type="match status" value="1"/>
</dbReference>
<dbReference type="GeneID" id="105889121"/>
<evidence type="ECO:0000256" key="8">
    <source>
        <dbReference type="ARBA" id="ARBA00022801"/>
    </source>
</evidence>
<dbReference type="GO" id="GO:0016020">
    <property type="term" value="C:membrane"/>
    <property type="evidence" value="ECO:0007669"/>
    <property type="project" value="UniProtKB-SubCell"/>
</dbReference>
<sequence length="651" mass="72480">MILWDWDLKQWYKPQYQGAVSGNGVDLSVINEARNLVAELLMDSSLSPHVVSSLRSVSSLMGTFSGSCRPRVNPFNPFPGFYTCTEIEDPSERGERKPPKGLNSRNSLPTPQLRRSSTSTLPPQLESSASRWERNNSKRSHPDYTSSGQGSLPNGPNSNLLTIPKQRSSSVTLTYHTVPRRAGTSPSLSPLSSPSHSPPMAGSSLVTRSPVEFPDTADFLTKPSVNLHKPLGYTLSSPDFQQQFRTPAAPVCTSCGRQVLKSAAEAGESQIPSPAEAQRRRSGEGLGYAGEGLIREESVESELQGEKGPDAERDGQSEEEPRPAEEAQTQDPESEQDFKLDPLLEEHEGLMEKVNTWNFQIFDLMDRTGGKTGRILSYVAYTLFQDTGLLEIFKIPVREFMTFFCALENGYRDIPYHNRVHATDVLHAVWYLTTRPIPGFQQIHNEHATGSDTDSDSGISPGRVPYATSRSSSISDHSYGCLAWNVPALEIMALYVAAAMHDYDHPGRTNAFLVATNAPQAVLYNDRSVLENHHAATAWSLFLSQPEFNFLSNLDHVEFKRFRFLVIEAILATDLKKHFDFLAEFNTKVNDVNSPGIDWTNENDRLLVCQVCIKLADINGPAKGRDIHLKWTEGIVNEFYEQVRNCTRLSE</sequence>
<dbReference type="InterPro" id="IPR036971">
    <property type="entry name" value="PDEase_catalytic_dom_sf"/>
</dbReference>
<evidence type="ECO:0000256" key="4">
    <source>
        <dbReference type="ARBA" id="ARBA00022535"/>
    </source>
</evidence>
<gene>
    <name evidence="20" type="primary">pde3b</name>
</gene>
<protein>
    <recommendedName>
        <fullName evidence="16">Phosphodiesterase</fullName>
        <ecNumber evidence="16">3.1.4.-</ecNumber>
    </recommendedName>
</protein>
<keyword evidence="8 16" id="KW-0378">Hydrolase</keyword>
<dbReference type="GO" id="GO:0004114">
    <property type="term" value="F:3',5'-cyclic-nucleotide phosphodiesterase activity"/>
    <property type="evidence" value="ECO:0007669"/>
    <property type="project" value="UniProtKB-EC"/>
</dbReference>
<dbReference type="InterPro" id="IPR023174">
    <property type="entry name" value="PDEase_CS"/>
</dbReference>
<dbReference type="GO" id="GO:0007165">
    <property type="term" value="P:signal transduction"/>
    <property type="evidence" value="ECO:0007669"/>
    <property type="project" value="InterPro"/>
</dbReference>
<keyword evidence="19" id="KW-1185">Reference proteome</keyword>
<dbReference type="AlphaFoldDB" id="A0A6P8FLL2"/>
<evidence type="ECO:0000259" key="18">
    <source>
        <dbReference type="PROSITE" id="PS51845"/>
    </source>
</evidence>
<accession>A0A6P8FLL2</accession>
<evidence type="ECO:0000313" key="20">
    <source>
        <dbReference type="RefSeq" id="XP_031424491.1"/>
    </source>
</evidence>
<name>A0A6P8FLL2_CLUHA</name>
<feature type="compositionally biased region" description="Basic and acidic residues" evidence="17">
    <location>
        <begin position="294"/>
        <end position="325"/>
    </location>
</feature>
<organism evidence="19 20">
    <name type="scientific">Clupea harengus</name>
    <name type="common">Atlantic herring</name>
    <dbReference type="NCBI Taxonomy" id="7950"/>
    <lineage>
        <taxon>Eukaryota</taxon>
        <taxon>Metazoa</taxon>
        <taxon>Chordata</taxon>
        <taxon>Craniata</taxon>
        <taxon>Vertebrata</taxon>
        <taxon>Euteleostomi</taxon>
        <taxon>Actinopterygii</taxon>
        <taxon>Neopterygii</taxon>
        <taxon>Teleostei</taxon>
        <taxon>Clupei</taxon>
        <taxon>Clupeiformes</taxon>
        <taxon>Clupeoidei</taxon>
        <taxon>Clupeidae</taxon>
        <taxon>Clupea</taxon>
    </lineage>
</organism>
<evidence type="ECO:0000313" key="19">
    <source>
        <dbReference type="Proteomes" id="UP000515152"/>
    </source>
</evidence>
<dbReference type="OrthoDB" id="546632at2759"/>
<evidence type="ECO:0000256" key="11">
    <source>
        <dbReference type="ARBA" id="ARBA00023149"/>
    </source>
</evidence>
<keyword evidence="5" id="KW-0597">Phosphoprotein</keyword>
<dbReference type="KEGG" id="char:105889121"/>
<dbReference type="SMART" id="SM00471">
    <property type="entry name" value="HDc"/>
    <property type="match status" value="1"/>
</dbReference>
<keyword evidence="7 16" id="KW-0479">Metal-binding</keyword>
<keyword evidence="11" id="KW-0114">cAMP</keyword>
<keyword evidence="10" id="KW-0472">Membrane</keyword>
<dbReference type="PROSITE" id="PS51845">
    <property type="entry name" value="PDEASE_I_2"/>
    <property type="match status" value="1"/>
</dbReference>
<keyword evidence="6" id="KW-0812">Transmembrane</keyword>
<evidence type="ECO:0000256" key="16">
    <source>
        <dbReference type="RuleBase" id="RU363067"/>
    </source>
</evidence>
<proteinExistence type="inferred from homology"/>
<evidence type="ECO:0000256" key="10">
    <source>
        <dbReference type="ARBA" id="ARBA00023136"/>
    </source>
</evidence>
<feature type="region of interest" description="Disordered" evidence="17">
    <location>
        <begin position="294"/>
        <end position="336"/>
    </location>
</feature>
<feature type="compositionally biased region" description="Basic and acidic residues" evidence="17">
    <location>
        <begin position="131"/>
        <end position="142"/>
    </location>
</feature>
<evidence type="ECO:0000256" key="17">
    <source>
        <dbReference type="SAM" id="MobiDB-lite"/>
    </source>
</evidence>
<evidence type="ECO:0000256" key="15">
    <source>
        <dbReference type="ARBA" id="ARBA00060946"/>
    </source>
</evidence>
<evidence type="ECO:0000256" key="5">
    <source>
        <dbReference type="ARBA" id="ARBA00022553"/>
    </source>
</evidence>
<feature type="domain" description="PDEase" evidence="18">
    <location>
        <begin position="332"/>
        <end position="651"/>
    </location>
</feature>
<evidence type="ECO:0000256" key="3">
    <source>
        <dbReference type="ARBA" id="ARBA00004141"/>
    </source>
</evidence>
<comment type="catalytic activity">
    <reaction evidence="14">
        <text>a nucleoside 3',5'-cyclic phosphate + H2O = a nucleoside 5'-phosphate + H(+)</text>
        <dbReference type="Rhea" id="RHEA:14653"/>
        <dbReference type="ChEBI" id="CHEBI:15377"/>
        <dbReference type="ChEBI" id="CHEBI:15378"/>
        <dbReference type="ChEBI" id="CHEBI:57867"/>
        <dbReference type="ChEBI" id="CHEBI:58464"/>
        <dbReference type="EC" id="3.1.4.17"/>
    </reaction>
    <physiologicalReaction direction="left-to-right" evidence="14">
        <dbReference type="Rhea" id="RHEA:14654"/>
    </physiologicalReaction>
</comment>
<dbReference type="RefSeq" id="XP_031424491.1">
    <property type="nucleotide sequence ID" value="XM_031568631.2"/>
</dbReference>
<dbReference type="InterPro" id="IPR002073">
    <property type="entry name" value="PDEase_catalytic_dom"/>
</dbReference>
<comment type="catalytic activity">
    <reaction evidence="12">
        <text>3',5'-cyclic AMP + H2O = AMP + H(+)</text>
        <dbReference type="Rhea" id="RHEA:25277"/>
        <dbReference type="ChEBI" id="CHEBI:15377"/>
        <dbReference type="ChEBI" id="CHEBI:15378"/>
        <dbReference type="ChEBI" id="CHEBI:58165"/>
        <dbReference type="ChEBI" id="CHEBI:456215"/>
    </reaction>
    <physiologicalReaction direction="left-to-right" evidence="12">
        <dbReference type="Rhea" id="RHEA:25278"/>
    </physiologicalReaction>
</comment>
<comment type="catalytic activity">
    <reaction evidence="13">
        <text>3',5'-cyclic GMP + H2O = GMP + H(+)</text>
        <dbReference type="Rhea" id="RHEA:16957"/>
        <dbReference type="ChEBI" id="CHEBI:15377"/>
        <dbReference type="ChEBI" id="CHEBI:15378"/>
        <dbReference type="ChEBI" id="CHEBI:57746"/>
        <dbReference type="ChEBI" id="CHEBI:58115"/>
    </reaction>
    <physiologicalReaction direction="left-to-right" evidence="13">
        <dbReference type="Rhea" id="RHEA:16958"/>
    </physiologicalReaction>
</comment>
<dbReference type="SUPFAM" id="SSF109604">
    <property type="entry name" value="HD-domain/PDEase-like"/>
    <property type="match status" value="1"/>
</dbReference>
<evidence type="ECO:0000256" key="6">
    <source>
        <dbReference type="ARBA" id="ARBA00022692"/>
    </source>
</evidence>
<dbReference type="PROSITE" id="PS00126">
    <property type="entry name" value="PDEASE_I_1"/>
    <property type="match status" value="1"/>
</dbReference>
<reference evidence="20" key="1">
    <citation type="submission" date="2025-08" db="UniProtKB">
        <authorList>
            <consortium name="RefSeq"/>
        </authorList>
    </citation>
    <scope>IDENTIFICATION</scope>
</reference>
<dbReference type="Proteomes" id="UP000515152">
    <property type="component" value="Chromosome 6"/>
</dbReference>
<evidence type="ECO:0000256" key="7">
    <source>
        <dbReference type="ARBA" id="ARBA00022723"/>
    </source>
</evidence>
<dbReference type="GO" id="GO:0046872">
    <property type="term" value="F:metal ion binding"/>
    <property type="evidence" value="ECO:0007669"/>
    <property type="project" value="UniProtKB-KW"/>
</dbReference>
<evidence type="ECO:0000256" key="14">
    <source>
        <dbReference type="ARBA" id="ARBA00033709"/>
    </source>
</evidence>
<dbReference type="CDD" id="cd00077">
    <property type="entry name" value="HDc"/>
    <property type="match status" value="1"/>
</dbReference>
<keyword evidence="9" id="KW-1133">Transmembrane helix</keyword>
<feature type="compositionally biased region" description="Polar residues" evidence="17">
    <location>
        <begin position="103"/>
        <end position="130"/>
    </location>
</feature>